<gene>
    <name evidence="2" type="ORF">ACNJC6_00113</name>
</gene>
<dbReference type="EMBL" id="FUUY01000001">
    <property type="protein sequence ID" value="SJX20525.1"/>
    <property type="molecule type" value="Genomic_DNA"/>
</dbReference>
<evidence type="ECO:0000313" key="2">
    <source>
        <dbReference type="EMBL" id="SJX20525.1"/>
    </source>
</evidence>
<accession>A0A1R7Q8E4</accession>
<reference evidence="2 3" key="1">
    <citation type="submission" date="2017-02" db="EMBL/GenBank/DDBJ databases">
        <authorList>
            <person name="Peterson S.W."/>
        </authorList>
    </citation>
    <scope>NUCLEOTIDE SEQUENCE [LARGE SCALE GENOMIC DNA]</scope>
    <source>
        <strain evidence="2">C6</strain>
    </source>
</reference>
<dbReference type="Proteomes" id="UP000196240">
    <property type="component" value="Unassembled WGS sequence"/>
</dbReference>
<sequence length="172" mass="20225">MLYFKREYLLREQGMATFLLMICILIALVAASIIVIKIQKKHRFLKRQKKAVESEAASVQMATHTNISPQVERVIEVDAYEQELFDDVATLFLDQAILLTVEEDATLMQSTLLVKMPAKTQTQIRKMDLNEWSIFWSFYDQSLEYYVSRYGMFYTHIDRSGCEHKKSHRTRD</sequence>
<feature type="transmembrane region" description="Helical" evidence="1">
    <location>
        <begin position="15"/>
        <end position="38"/>
    </location>
</feature>
<evidence type="ECO:0000256" key="1">
    <source>
        <dbReference type="SAM" id="Phobius"/>
    </source>
</evidence>
<proteinExistence type="predicted"/>
<evidence type="ECO:0000313" key="3">
    <source>
        <dbReference type="Proteomes" id="UP000196240"/>
    </source>
</evidence>
<keyword evidence="1" id="KW-0472">Membrane</keyword>
<keyword evidence="1" id="KW-0812">Transmembrane</keyword>
<keyword evidence="1" id="KW-1133">Transmembrane helix</keyword>
<organism evidence="2 3">
    <name type="scientific">Acinetobacter johnsonii</name>
    <dbReference type="NCBI Taxonomy" id="40214"/>
    <lineage>
        <taxon>Bacteria</taxon>
        <taxon>Pseudomonadati</taxon>
        <taxon>Pseudomonadota</taxon>
        <taxon>Gammaproteobacteria</taxon>
        <taxon>Moraxellales</taxon>
        <taxon>Moraxellaceae</taxon>
        <taxon>Acinetobacter</taxon>
    </lineage>
</organism>
<protein>
    <submittedName>
        <fullName evidence="2">Uncharacterized protein</fullName>
    </submittedName>
</protein>
<dbReference type="AlphaFoldDB" id="A0A1R7Q8E4"/>
<name>A0A1R7Q8E4_ACIJO</name>